<dbReference type="GO" id="GO:0016747">
    <property type="term" value="F:acyltransferase activity, transferring groups other than amino-acyl groups"/>
    <property type="evidence" value="ECO:0007669"/>
    <property type="project" value="InterPro"/>
</dbReference>
<accession>A0A2N3KB90</accession>
<evidence type="ECO:0000313" key="3">
    <source>
        <dbReference type="Proteomes" id="UP000233597"/>
    </source>
</evidence>
<protein>
    <submittedName>
        <fullName evidence="2">GNAT family N-acetyltransferase</fullName>
    </submittedName>
</protein>
<dbReference type="InterPro" id="IPR000182">
    <property type="entry name" value="GNAT_dom"/>
</dbReference>
<proteinExistence type="predicted"/>
<evidence type="ECO:0000313" key="2">
    <source>
        <dbReference type="EMBL" id="PKR47766.1"/>
    </source>
</evidence>
<dbReference type="PROSITE" id="PS51186">
    <property type="entry name" value="GNAT"/>
    <property type="match status" value="1"/>
</dbReference>
<keyword evidence="2" id="KW-0808">Transferase</keyword>
<organism evidence="2 3">
    <name type="scientific">Thalassospira marina</name>
    <dbReference type="NCBI Taxonomy" id="2048283"/>
    <lineage>
        <taxon>Bacteria</taxon>
        <taxon>Pseudomonadati</taxon>
        <taxon>Pseudomonadota</taxon>
        <taxon>Alphaproteobacteria</taxon>
        <taxon>Rhodospirillales</taxon>
        <taxon>Thalassospiraceae</taxon>
        <taxon>Thalassospira</taxon>
    </lineage>
</organism>
<gene>
    <name evidence="2" type="ORF">COO20_25495</name>
</gene>
<dbReference type="CDD" id="cd04301">
    <property type="entry name" value="NAT_SF"/>
    <property type="match status" value="1"/>
</dbReference>
<name>A0A2N3KB90_9PROT</name>
<dbReference type="PANTHER" id="PTHR43072">
    <property type="entry name" value="N-ACETYLTRANSFERASE"/>
    <property type="match status" value="1"/>
</dbReference>
<dbReference type="OrthoDB" id="5459937at2"/>
<dbReference type="Gene3D" id="3.40.630.30">
    <property type="match status" value="1"/>
</dbReference>
<feature type="domain" description="N-acetyltransferase" evidence="1">
    <location>
        <begin position="17"/>
        <end position="182"/>
    </location>
</feature>
<dbReference type="EMBL" id="NWTK01000027">
    <property type="protein sequence ID" value="PKR47766.1"/>
    <property type="molecule type" value="Genomic_DNA"/>
</dbReference>
<dbReference type="SUPFAM" id="SSF55729">
    <property type="entry name" value="Acyl-CoA N-acyltransferases (Nat)"/>
    <property type="match status" value="1"/>
</dbReference>
<dbReference type="Pfam" id="PF00583">
    <property type="entry name" value="Acetyltransf_1"/>
    <property type="match status" value="1"/>
</dbReference>
<dbReference type="AlphaFoldDB" id="A0A2N3KB90"/>
<reference evidence="2 3" key="1">
    <citation type="submission" date="2017-09" db="EMBL/GenBank/DDBJ databases">
        <title>Biodiversity and function of Thalassospira species in the particle-attached aromatic-hydrocarbon-degrading consortia from the surface seawater of the South China Sea.</title>
        <authorList>
            <person name="Dong C."/>
            <person name="Liu R."/>
            <person name="Shao Z."/>
        </authorList>
    </citation>
    <scope>NUCLEOTIDE SEQUENCE [LARGE SCALE GENOMIC DNA]</scope>
    <source>
        <strain evidence="2 3">CSC1P2</strain>
    </source>
</reference>
<dbReference type="Proteomes" id="UP000233597">
    <property type="component" value="Unassembled WGS sequence"/>
</dbReference>
<comment type="caution">
    <text evidence="2">The sequence shown here is derived from an EMBL/GenBank/DDBJ whole genome shotgun (WGS) entry which is preliminary data.</text>
</comment>
<dbReference type="InterPro" id="IPR016181">
    <property type="entry name" value="Acyl_CoA_acyltransferase"/>
</dbReference>
<dbReference type="PANTHER" id="PTHR43072:SF8">
    <property type="entry name" value="ACYLTRANSFERASE FABY-RELATED"/>
    <property type="match status" value="1"/>
</dbReference>
<evidence type="ECO:0000259" key="1">
    <source>
        <dbReference type="PROSITE" id="PS51186"/>
    </source>
</evidence>
<sequence length="203" mass="22106">MSPTPINDAAATQDEAIIIRDADASDIPAIHYIYQQAVKEGTASFEEIAPDASELARRQQALVEKGFPYIAAIDAKSGQLCGYAYAGPYRPRSAYRHTVEDSIYVAPDHHGKGIGSLLMHHLILRCEAGPWRQMVAAVGDSENKGSIALHRKHGFVITGTFHNVGYKFGRWLDSVLMQRPLQGAAPLIPAPQADLPLPTADHK</sequence>